<dbReference type="EMBL" id="BAOU01000037">
    <property type="protein sequence ID" value="GAD05628.1"/>
    <property type="molecule type" value="Genomic_DNA"/>
</dbReference>
<accession>T1CRC7</accession>
<dbReference type="AlphaFoldDB" id="T1CRC7"/>
<evidence type="ECO:0000313" key="2">
    <source>
        <dbReference type="Proteomes" id="UP000018031"/>
    </source>
</evidence>
<sequence length="39" mass="4585">MVGALKSVIIHLFLHLYISFSLDFPPKLRGFRLLFLSFF</sequence>
<gene>
    <name evidence="1" type="ORF">PORCRE_1333</name>
</gene>
<organism evidence="1 2">
    <name type="scientific">Porphyromonas crevioricanis JCM 15906</name>
    <dbReference type="NCBI Taxonomy" id="1305617"/>
    <lineage>
        <taxon>Bacteria</taxon>
        <taxon>Pseudomonadati</taxon>
        <taxon>Bacteroidota</taxon>
        <taxon>Bacteroidia</taxon>
        <taxon>Bacteroidales</taxon>
        <taxon>Porphyromonadaceae</taxon>
        <taxon>Porphyromonas</taxon>
    </lineage>
</organism>
<comment type="caution">
    <text evidence="1">The sequence shown here is derived from an EMBL/GenBank/DDBJ whole genome shotgun (WGS) entry which is preliminary data.</text>
</comment>
<evidence type="ECO:0000313" key="1">
    <source>
        <dbReference type="EMBL" id="GAD05628.1"/>
    </source>
</evidence>
<proteinExistence type="predicted"/>
<name>T1CRC7_9PORP</name>
<dbReference type="Proteomes" id="UP000018031">
    <property type="component" value="Unassembled WGS sequence"/>
</dbReference>
<protein>
    <submittedName>
        <fullName evidence="1">Uncharacterized protein</fullName>
    </submittedName>
</protein>
<reference evidence="2" key="1">
    <citation type="journal article" date="2013" name="Genome">
        <title>Draft Genome Sequences of Porphyromonas crevioricanis JCM 15906T and Porphyromonas cansulci JCM 13913T Isolated from a Canine Oral Cavity.</title>
        <authorList>
            <person name="Sakamoto M."/>
            <person name="Tanaka N."/>
            <person name="Shiwa Y."/>
            <person name="Yoshikawa H."/>
            <person name="Ohkuma M."/>
        </authorList>
    </citation>
    <scope>NUCLEOTIDE SEQUENCE [LARGE SCALE GENOMIC DNA]</scope>
    <source>
        <strain evidence="2">JCM 15906</strain>
    </source>
</reference>
<reference evidence="1 2" key="2">
    <citation type="journal article" date="2013" name="Genome Announc.">
        <title>Draft Genome Sequences of Porphyromonas crevioricanis JCM 15906T and Porphyromonas cansulci JCM 13913T Isolated from a Canine Oral Cavity.</title>
        <authorList>
            <person name="Sakamoto M."/>
            <person name="Tanaka N."/>
            <person name="Shiwa Y."/>
            <person name="Yoshikawa H."/>
            <person name="Ohkuma M."/>
        </authorList>
    </citation>
    <scope>NUCLEOTIDE SEQUENCE [LARGE SCALE GENOMIC DNA]</scope>
    <source>
        <strain evidence="1 2">JCM 15906</strain>
    </source>
</reference>